<dbReference type="AlphaFoldDB" id="A0A7W3P775"/>
<dbReference type="RefSeq" id="WP_182561314.1">
    <property type="nucleotide sequence ID" value="NZ_JACGWT010000005.1"/>
</dbReference>
<gene>
    <name evidence="1" type="ORF">FHX74_003369</name>
</gene>
<sequence>MDIVEFEPEQYAFTFGGRPPQLRVEPGTAVTLTTEDCFSGRVRSVDDLPSRVCDLSTMNPVTGPIEVIGAEPGDLLAVHFAAITPTRDWAMSSTFPHFGALTTSHQTPMLHPALEERVWRYDVDVAAGTVTYHARASEFDVVLPLDPMHGTVGVAPAGGEVISTLTPAAHGGNLDTPELRAGTTLYLPVNVPGAMLSLGDGHCRQGESEICGVAVEAAMRTTIVVDVVPGAAPDWPRLENDDFLITTGAVRGLTDANRIAQYELIGWLADLTGLDRLDALQLVSQTGLAPVGNMVDTNFTMIGKLPVSVLGGRRPYDGVHARLRAAAGQLAG</sequence>
<reference evidence="1 2" key="1">
    <citation type="submission" date="2020-07" db="EMBL/GenBank/DDBJ databases">
        <title>Sequencing the genomes of 1000 actinobacteria strains.</title>
        <authorList>
            <person name="Klenk H.-P."/>
        </authorList>
    </citation>
    <scope>NUCLEOTIDE SEQUENCE [LARGE SCALE GENOMIC DNA]</scope>
    <source>
        <strain evidence="1 2">DSM 100723</strain>
    </source>
</reference>
<name>A0A7W3P775_9ACTN</name>
<dbReference type="GO" id="GO:0016811">
    <property type="term" value="F:hydrolase activity, acting on carbon-nitrogen (but not peptide) bonds, in linear amides"/>
    <property type="evidence" value="ECO:0007669"/>
    <property type="project" value="InterPro"/>
</dbReference>
<proteinExistence type="predicted"/>
<dbReference type="Gene3D" id="3.10.28.20">
    <property type="entry name" value="Acetamidase/Formamidase-like domains"/>
    <property type="match status" value="1"/>
</dbReference>
<dbReference type="Proteomes" id="UP000523079">
    <property type="component" value="Unassembled WGS sequence"/>
</dbReference>
<evidence type="ECO:0000313" key="2">
    <source>
        <dbReference type="Proteomes" id="UP000523079"/>
    </source>
</evidence>
<keyword evidence="2" id="KW-1185">Reference proteome</keyword>
<dbReference type="PANTHER" id="PTHR31891">
    <property type="entry name" value="FORMAMIDASE C869.04-RELATED"/>
    <property type="match status" value="1"/>
</dbReference>
<evidence type="ECO:0000313" key="1">
    <source>
        <dbReference type="EMBL" id="MBA8795733.1"/>
    </source>
</evidence>
<dbReference type="InterPro" id="IPR004304">
    <property type="entry name" value="FmdA_AmdA"/>
</dbReference>
<dbReference type="EMBL" id="JACGWT010000005">
    <property type="protein sequence ID" value="MBA8795733.1"/>
    <property type="molecule type" value="Genomic_DNA"/>
</dbReference>
<organism evidence="1 2">
    <name type="scientific">Microlunatus kandeliicorticis</name>
    <dbReference type="NCBI Taxonomy" id="1759536"/>
    <lineage>
        <taxon>Bacteria</taxon>
        <taxon>Bacillati</taxon>
        <taxon>Actinomycetota</taxon>
        <taxon>Actinomycetes</taxon>
        <taxon>Propionibacteriales</taxon>
        <taxon>Propionibacteriaceae</taxon>
        <taxon>Microlunatus</taxon>
    </lineage>
</organism>
<dbReference type="Pfam" id="PF03069">
    <property type="entry name" value="FmdA_AmdA"/>
    <property type="match status" value="2"/>
</dbReference>
<accession>A0A7W3P775</accession>
<comment type="caution">
    <text evidence="1">The sequence shown here is derived from an EMBL/GenBank/DDBJ whole genome shotgun (WGS) entry which is preliminary data.</text>
</comment>
<dbReference type="SUPFAM" id="SSF141130">
    <property type="entry name" value="Acetamidase/Formamidase-like"/>
    <property type="match status" value="1"/>
</dbReference>
<dbReference type="PANTHER" id="PTHR31891:SF1">
    <property type="entry name" value="FORMAMIDASE C869.04-RELATED"/>
    <property type="match status" value="1"/>
</dbReference>
<protein>
    <submittedName>
        <fullName evidence="1">Acetamidase/formamidase</fullName>
    </submittedName>
</protein>
<dbReference type="Gene3D" id="2.60.120.580">
    <property type="entry name" value="Acetamidase/Formamidase-like domains"/>
    <property type="match status" value="2"/>
</dbReference>